<accession>A0ABR6HPA3</accession>
<proteinExistence type="predicted"/>
<dbReference type="EMBL" id="JACIBX010000005">
    <property type="protein sequence ID" value="MBB3712184.1"/>
    <property type="molecule type" value="Genomic_DNA"/>
</dbReference>
<keyword evidence="2" id="KW-1185">Reference proteome</keyword>
<dbReference type="Proteomes" id="UP000576152">
    <property type="component" value="Unassembled WGS sequence"/>
</dbReference>
<protein>
    <submittedName>
        <fullName evidence="1">Tetratricopeptide (TPR) repeat protein</fullName>
    </submittedName>
</protein>
<dbReference type="SMART" id="SM00028">
    <property type="entry name" value="TPR"/>
    <property type="match status" value="3"/>
</dbReference>
<dbReference type="SUPFAM" id="SSF48452">
    <property type="entry name" value="TPR-like"/>
    <property type="match status" value="1"/>
</dbReference>
<comment type="caution">
    <text evidence="1">The sequence shown here is derived from an EMBL/GenBank/DDBJ whole genome shotgun (WGS) entry which is preliminary data.</text>
</comment>
<sequence length="172" mass="18234">MLLGLAATPAIAQDDERVARLFEELQAAGPAQTDGLSAEIREAWSRSGSPAIDLLLTRGREALGMGDVEAAVEHLTAAIDHTPGLAEAHVLRANAYYLDGLTGPAIDDLRVALAIEPRHFGALEGFAALLEEMGRPEAAREVWGRVLALKPQDAQAGEAAHRLDIMLGGRTL</sequence>
<dbReference type="Gene3D" id="1.25.40.10">
    <property type="entry name" value="Tetratricopeptide repeat domain"/>
    <property type="match status" value="1"/>
</dbReference>
<evidence type="ECO:0000313" key="1">
    <source>
        <dbReference type="EMBL" id="MBB3712184.1"/>
    </source>
</evidence>
<dbReference type="InterPro" id="IPR019734">
    <property type="entry name" value="TPR_rpt"/>
</dbReference>
<reference evidence="1 2" key="1">
    <citation type="submission" date="2020-08" db="EMBL/GenBank/DDBJ databases">
        <title>Genomic Encyclopedia of Type Strains, Phase III (KMG-III): the genomes of soil and plant-associated and newly described type strains.</title>
        <authorList>
            <person name="Whitman W."/>
        </authorList>
    </citation>
    <scope>NUCLEOTIDE SEQUENCE [LARGE SCALE GENOMIC DNA]</scope>
    <source>
        <strain evidence="1 2">CECT 8572</strain>
    </source>
</reference>
<gene>
    <name evidence="1" type="ORF">FHS00_001761</name>
</gene>
<dbReference type="InterPro" id="IPR011990">
    <property type="entry name" value="TPR-like_helical_dom_sf"/>
</dbReference>
<evidence type="ECO:0000313" key="2">
    <source>
        <dbReference type="Proteomes" id="UP000576152"/>
    </source>
</evidence>
<name>A0ABR6HPA3_9RHOB</name>
<organism evidence="1 2">
    <name type="scientific">Limimaricola variabilis</name>
    <dbReference type="NCBI Taxonomy" id="1492771"/>
    <lineage>
        <taxon>Bacteria</taxon>
        <taxon>Pseudomonadati</taxon>
        <taxon>Pseudomonadota</taxon>
        <taxon>Alphaproteobacteria</taxon>
        <taxon>Rhodobacterales</taxon>
        <taxon>Paracoccaceae</taxon>
        <taxon>Limimaricola</taxon>
    </lineage>
</organism>